<evidence type="ECO:0000256" key="4">
    <source>
        <dbReference type="ARBA" id="ARBA00022691"/>
    </source>
</evidence>
<dbReference type="PANTHER" id="PTHR33841">
    <property type="entry name" value="DNA METHYLTRANSFERASE YEEA-RELATED"/>
    <property type="match status" value="1"/>
</dbReference>
<dbReference type="InterPro" id="IPR011639">
    <property type="entry name" value="MethylTrfase_TaqI-like_dom"/>
</dbReference>
<feature type="domain" description="Type II methyltransferase M.TaqI-like" evidence="6">
    <location>
        <begin position="542"/>
        <end position="709"/>
    </location>
</feature>
<dbReference type="Proteomes" id="UP000838821">
    <property type="component" value="Unassembled WGS sequence"/>
</dbReference>
<proteinExistence type="predicted"/>
<evidence type="ECO:0000259" key="6">
    <source>
        <dbReference type="Pfam" id="PF07669"/>
    </source>
</evidence>
<keyword evidence="4" id="KW-0949">S-adenosyl-L-methionine</keyword>
<sequence length="1174" mass="135318">MDQYQQNVQVLLNKLDCAHQYVEEELLKEVASFLGYELRKNPINPESNWRMLGHSDFEGSHVIAIRYIETLTAESTVNDLRKLFEDVETYSKEYGASEAVTLLGFVGRKRIVWFRAMGGNRDERLDISEMSIQRVSLYAELFINTLSYGKAKIEPDEFGFGFRMTGIERLFTRELGSRFHYIVGLYRRRMAEIIVRDKMLRSYLLPLLTEEAKSLLKRSDLHGLVETVSFKAAVGAVVDTLVLRIILRHFLEAYHGPVVFTSKVNFEKIGLGFAEGRMEDVLDKLVTIEFPDVKEELLKEAVQITLFDDFYEELTPKVQKRPGLEEEVRSFQNHLREQFELAYGGDLFAGDVAEVATTIEKALISDGSIDLLKLIADTSSDRYNFRYQDLPPEMIQNHYEISMSSAIQIDYTSDDFKIHYGSDKQEQKQKGAYYTDNRLVEYMVRQALGNVFQQRLLKLQKFVSESNIDQAIKAIEEITDIKIIDITCGGGSFLRGAFRYLSAHRKSVAKTIEQVPELVKLFPYFTHAEEAQSLWERHILLNNIYGIDIDYKALIISSQTLTLATLENWQPGVNFPRMIGLTLAHQNALISPFSHGKGKSTFRKYKTKIARLIELRTKIKKGDPTDTNWREMADIRLNIRNELIRELSYVNGFTETLRIDILELHFPEVFFNPDGGWSDNAGFDVGLGNPPWEAWKINPDEFFESYYEGFSAISDNNIKKEIENEIFIKYPRLKQAWETQIRMYESANEYFRQENMYNFLRWRVSGRFTGSDLNLYKLSIERFWQLIKAGGIVSVLVPGNIGTDLGSSGLRHLLFDKTNLIEMLGFENKNKRIFENVHGSYKFTVVTFQCAEASTVSEFKAFFYRNTLDDLSADSLKIDYPVDYVRELAPESLVLMEYRSKEELSISRRLMKFPTIKECLQLEYGFEFKSGLHMTSKRQLFNTDGVGIPLVEGKHISQFGMAEDFKESIRYWIDTSIHSQTGINGKGIIRLLLREVARGTDRRTTIATIVPKQTAIANTLWVLDTSSNYKKMLYLCGILNSYTVDFFSRRKVDKHLSKFILESLPLVLLEENDLRFQAIVERVAKLVCTSNDMAALADELNMPIKQLDLNEVQTLRAEIDAIIASLYGLKREEIIMAISTFESPMHVSAVRKDLQKILEYYDVITSKEEEHSCP</sequence>
<keyword evidence="3" id="KW-0808">Transferase</keyword>
<dbReference type="RefSeq" id="WP_236287789.1">
    <property type="nucleotide sequence ID" value="NZ_CAKMMW010000006.1"/>
</dbReference>
<evidence type="ECO:0000313" key="8">
    <source>
        <dbReference type="Proteomes" id="UP000838821"/>
    </source>
</evidence>
<dbReference type="Pfam" id="PF07669">
    <property type="entry name" value="Eco57I"/>
    <property type="match status" value="1"/>
</dbReference>
<dbReference type="InterPro" id="IPR050953">
    <property type="entry name" value="N4_N6_ade-DNA_methylase"/>
</dbReference>
<protein>
    <recommendedName>
        <fullName evidence="1">site-specific DNA-methyltransferase (adenine-specific)</fullName>
        <ecNumber evidence="1">2.1.1.72</ecNumber>
    </recommendedName>
</protein>
<dbReference type="InterPro" id="IPR029063">
    <property type="entry name" value="SAM-dependent_MTases_sf"/>
</dbReference>
<comment type="catalytic activity">
    <reaction evidence="5">
        <text>a 2'-deoxyadenosine in DNA + S-adenosyl-L-methionine = an N(6)-methyl-2'-deoxyadenosine in DNA + S-adenosyl-L-homocysteine + H(+)</text>
        <dbReference type="Rhea" id="RHEA:15197"/>
        <dbReference type="Rhea" id="RHEA-COMP:12418"/>
        <dbReference type="Rhea" id="RHEA-COMP:12419"/>
        <dbReference type="ChEBI" id="CHEBI:15378"/>
        <dbReference type="ChEBI" id="CHEBI:57856"/>
        <dbReference type="ChEBI" id="CHEBI:59789"/>
        <dbReference type="ChEBI" id="CHEBI:90615"/>
        <dbReference type="ChEBI" id="CHEBI:90616"/>
        <dbReference type="EC" id="2.1.1.72"/>
    </reaction>
</comment>
<gene>
    <name evidence="7" type="ORF">PAECIP111891_02726</name>
</gene>
<name>A0ABM9C7R9_9BACL</name>
<dbReference type="PRINTS" id="PR00507">
    <property type="entry name" value="N12N6MTFRASE"/>
</dbReference>
<evidence type="ECO:0000256" key="5">
    <source>
        <dbReference type="ARBA" id="ARBA00047942"/>
    </source>
</evidence>
<reference evidence="7" key="1">
    <citation type="submission" date="2022-01" db="EMBL/GenBank/DDBJ databases">
        <authorList>
            <person name="Criscuolo A."/>
        </authorList>
    </citation>
    <scope>NUCLEOTIDE SEQUENCE</scope>
    <source>
        <strain evidence="7">CIP111891</strain>
    </source>
</reference>
<dbReference type="Gene3D" id="3.40.50.150">
    <property type="entry name" value="Vaccinia Virus protein VP39"/>
    <property type="match status" value="1"/>
</dbReference>
<dbReference type="SUPFAM" id="SSF53335">
    <property type="entry name" value="S-adenosyl-L-methionine-dependent methyltransferases"/>
    <property type="match status" value="1"/>
</dbReference>
<keyword evidence="8" id="KW-1185">Reference proteome</keyword>
<evidence type="ECO:0000256" key="3">
    <source>
        <dbReference type="ARBA" id="ARBA00022679"/>
    </source>
</evidence>
<dbReference type="PANTHER" id="PTHR33841:SF1">
    <property type="entry name" value="DNA METHYLTRANSFERASE A"/>
    <property type="match status" value="1"/>
</dbReference>
<organism evidence="7 8">
    <name type="scientific">Paenibacillus allorhizoplanae</name>
    <dbReference type="NCBI Taxonomy" id="2905648"/>
    <lineage>
        <taxon>Bacteria</taxon>
        <taxon>Bacillati</taxon>
        <taxon>Bacillota</taxon>
        <taxon>Bacilli</taxon>
        <taxon>Bacillales</taxon>
        <taxon>Paenibacillaceae</taxon>
        <taxon>Paenibacillus</taxon>
    </lineage>
</organism>
<keyword evidence="2" id="KW-0489">Methyltransferase</keyword>
<comment type="caution">
    <text evidence="7">The sequence shown here is derived from an EMBL/GenBank/DDBJ whole genome shotgun (WGS) entry which is preliminary data.</text>
</comment>
<accession>A0ABM9C7R9</accession>
<evidence type="ECO:0000256" key="1">
    <source>
        <dbReference type="ARBA" id="ARBA00011900"/>
    </source>
</evidence>
<dbReference type="EMBL" id="CAKMMW010000006">
    <property type="protein sequence ID" value="CAH1205331.1"/>
    <property type="molecule type" value="Genomic_DNA"/>
</dbReference>
<evidence type="ECO:0000313" key="7">
    <source>
        <dbReference type="EMBL" id="CAH1205331.1"/>
    </source>
</evidence>
<evidence type="ECO:0000256" key="2">
    <source>
        <dbReference type="ARBA" id="ARBA00022603"/>
    </source>
</evidence>
<dbReference type="EC" id="2.1.1.72" evidence="1"/>